<dbReference type="Gene3D" id="3.30.70.580">
    <property type="entry name" value="Pseudouridine synthase I, catalytic domain, N-terminal subdomain"/>
    <property type="match status" value="1"/>
</dbReference>
<reference evidence="6" key="1">
    <citation type="journal article" date="2014" name="PLoS ONE">
        <title>Transcriptome-Based Identification of ABC Transporters in the Western Tarnished Plant Bug Lygus hesperus.</title>
        <authorList>
            <person name="Hull J.J."/>
            <person name="Chaney K."/>
            <person name="Geib S.M."/>
            <person name="Fabrick J.A."/>
            <person name="Brent C.S."/>
            <person name="Walsh D."/>
            <person name="Lavine L.C."/>
        </authorList>
    </citation>
    <scope>NUCLEOTIDE SEQUENCE</scope>
</reference>
<dbReference type="GO" id="GO:0003723">
    <property type="term" value="F:RNA binding"/>
    <property type="evidence" value="ECO:0007669"/>
    <property type="project" value="InterPro"/>
</dbReference>
<dbReference type="InterPro" id="IPR020094">
    <property type="entry name" value="TruA/RsuA/RluB/E/F_N"/>
</dbReference>
<accession>A0A0A9WL21</accession>
<dbReference type="EMBL" id="GBHO01036396">
    <property type="protein sequence ID" value="JAG07208.1"/>
    <property type="molecule type" value="Transcribed_RNA"/>
</dbReference>
<dbReference type="Gene3D" id="3.30.70.660">
    <property type="entry name" value="Pseudouridine synthase I, catalytic domain, C-terminal subdomain"/>
    <property type="match status" value="1"/>
</dbReference>
<dbReference type="GO" id="GO:0005634">
    <property type="term" value="C:nucleus"/>
    <property type="evidence" value="ECO:0007669"/>
    <property type="project" value="TreeGrafter"/>
</dbReference>
<dbReference type="HAMAP" id="MF_00171">
    <property type="entry name" value="TruA"/>
    <property type="match status" value="1"/>
</dbReference>
<evidence type="ECO:0000256" key="2">
    <source>
        <dbReference type="ARBA" id="ARBA00022694"/>
    </source>
</evidence>
<dbReference type="PANTHER" id="PTHR11142">
    <property type="entry name" value="PSEUDOURIDYLATE SYNTHASE"/>
    <property type="match status" value="1"/>
</dbReference>
<dbReference type="InterPro" id="IPR041707">
    <property type="entry name" value="Pus3-like"/>
</dbReference>
<evidence type="ECO:0000256" key="3">
    <source>
        <dbReference type="ARBA" id="ARBA00023235"/>
    </source>
</evidence>
<dbReference type="InterPro" id="IPR020095">
    <property type="entry name" value="PsdUridine_synth_TruA_C"/>
</dbReference>
<dbReference type="SUPFAM" id="SSF55120">
    <property type="entry name" value="Pseudouridine synthase"/>
    <property type="match status" value="1"/>
</dbReference>
<dbReference type="FunFam" id="3.30.70.580:FF:000007">
    <property type="entry name" value="tRNA pseudouridine synthase"/>
    <property type="match status" value="1"/>
</dbReference>
<feature type="domain" description="Pseudouridine synthase I TruA alpha/beta" evidence="4">
    <location>
        <begin position="206"/>
        <end position="318"/>
    </location>
</feature>
<dbReference type="Pfam" id="PF01416">
    <property type="entry name" value="PseudoU_synth_1"/>
    <property type="match status" value="1"/>
</dbReference>
<keyword evidence="3" id="KW-0413">Isomerase</keyword>
<name>A0A0A9WL21_LYGHE</name>
<comment type="similarity">
    <text evidence="1">Belongs to the tRNA pseudouridine synthase TruA family.</text>
</comment>
<organism evidence="6">
    <name type="scientific">Lygus hesperus</name>
    <name type="common">Western plant bug</name>
    <dbReference type="NCBI Taxonomy" id="30085"/>
    <lineage>
        <taxon>Eukaryota</taxon>
        <taxon>Metazoa</taxon>
        <taxon>Ecdysozoa</taxon>
        <taxon>Arthropoda</taxon>
        <taxon>Hexapoda</taxon>
        <taxon>Insecta</taxon>
        <taxon>Pterygota</taxon>
        <taxon>Neoptera</taxon>
        <taxon>Paraneoptera</taxon>
        <taxon>Hemiptera</taxon>
        <taxon>Heteroptera</taxon>
        <taxon>Panheteroptera</taxon>
        <taxon>Cimicomorpha</taxon>
        <taxon>Miridae</taxon>
        <taxon>Mirini</taxon>
        <taxon>Lygus</taxon>
    </lineage>
</organism>
<evidence type="ECO:0000313" key="5">
    <source>
        <dbReference type="EMBL" id="JAG07207.1"/>
    </source>
</evidence>
<protein>
    <submittedName>
        <fullName evidence="6">tRNA pseudouridine(38/39) synthase</fullName>
    </submittedName>
</protein>
<reference evidence="6" key="2">
    <citation type="submission" date="2014-07" db="EMBL/GenBank/DDBJ databases">
        <authorList>
            <person name="Hull J."/>
        </authorList>
    </citation>
    <scope>NUCLEOTIDE SEQUENCE</scope>
</reference>
<dbReference type="EMBL" id="GBHO01036397">
    <property type="protein sequence ID" value="JAG07207.1"/>
    <property type="molecule type" value="Transcribed_RNA"/>
</dbReference>
<dbReference type="AlphaFoldDB" id="A0A0A9WL21"/>
<dbReference type="GO" id="GO:1990481">
    <property type="term" value="P:mRNA pseudouridine synthesis"/>
    <property type="evidence" value="ECO:0007669"/>
    <property type="project" value="TreeGrafter"/>
</dbReference>
<evidence type="ECO:0000256" key="1">
    <source>
        <dbReference type="ARBA" id="ARBA00009375"/>
    </source>
</evidence>
<dbReference type="PANTHER" id="PTHR11142:SF5">
    <property type="entry name" value="TRNA PSEUDOURIDINE(38_39) SYNTHASE"/>
    <property type="match status" value="1"/>
</dbReference>
<dbReference type="GO" id="GO:0005737">
    <property type="term" value="C:cytoplasm"/>
    <property type="evidence" value="ECO:0007669"/>
    <property type="project" value="TreeGrafter"/>
</dbReference>
<dbReference type="NCBIfam" id="TIGR00071">
    <property type="entry name" value="hisT_truA"/>
    <property type="match status" value="1"/>
</dbReference>
<keyword evidence="2" id="KW-0819">tRNA processing</keyword>
<proteinExistence type="inferred from homology"/>
<sequence length="407" mass="46405">MADPLIEDILVNKKKTLSVSDISAMSKEELIDKVAQLQAHNIQLRNIIAKKIAPPCDAVGKGRDFDLSKCPKMHVFLRILYLGWNYQGFACQEDGNETIEFHLMKALLKSKLIASRETSNYHRCGRTDKGVSSFGQVISLTVRAAEPGKPPLTYCKMLNRLLPNDIRAVAWRAATEGTSARFDCKSRSYKYYFPKSTLNLDVMNDAAKHLIGTHDFRNICKMDVANGVTTFVRNIADAKVSTINDDEGGYQMCELSIVGNAFLWHQVRCIASLILLVGQGLEDSSIVKDLLDVEKNPRKPQYVLACPESLNLFKCDYEFDDWNIDEEEIEQVIETLQRLWTEHQVKSVHLRTMLGELEPLVKRKVNGQISSILRRESKNYKPLLTRHKCQSLEDRIEHYAKKRKVNE</sequence>
<dbReference type="GO" id="GO:0031119">
    <property type="term" value="P:tRNA pseudouridine synthesis"/>
    <property type="evidence" value="ECO:0007669"/>
    <property type="project" value="TreeGrafter"/>
</dbReference>
<evidence type="ECO:0000313" key="6">
    <source>
        <dbReference type="EMBL" id="JAG07208.1"/>
    </source>
</evidence>
<dbReference type="CDD" id="cd02569">
    <property type="entry name" value="PseudoU_synth_ScPus3"/>
    <property type="match status" value="1"/>
</dbReference>
<gene>
    <name evidence="6" type="primary">PUS3_0</name>
    <name evidence="5" type="synonym">PUS3_1</name>
    <name evidence="5" type="ORF">CM83_47884</name>
    <name evidence="6" type="ORF">CM83_47885</name>
</gene>
<dbReference type="InterPro" id="IPR020097">
    <property type="entry name" value="PsdUridine_synth_TruA_a/b_dom"/>
</dbReference>
<dbReference type="GO" id="GO:0009982">
    <property type="term" value="F:pseudouridine synthase activity"/>
    <property type="evidence" value="ECO:0007669"/>
    <property type="project" value="InterPro"/>
</dbReference>
<evidence type="ECO:0000259" key="4">
    <source>
        <dbReference type="Pfam" id="PF01416"/>
    </source>
</evidence>
<dbReference type="InterPro" id="IPR001406">
    <property type="entry name" value="PsdUridine_synth_TruA"/>
</dbReference>
<dbReference type="InterPro" id="IPR020103">
    <property type="entry name" value="PsdUridine_synth_cat_dom_sf"/>
</dbReference>